<dbReference type="Proteomes" id="UP001141806">
    <property type="component" value="Unassembled WGS sequence"/>
</dbReference>
<evidence type="ECO:0000313" key="2">
    <source>
        <dbReference type="EMBL" id="KAJ4966707.1"/>
    </source>
</evidence>
<comment type="caution">
    <text evidence="2">The sequence shown here is derived from an EMBL/GenBank/DDBJ whole genome shotgun (WGS) entry which is preliminary data.</text>
</comment>
<dbReference type="PANTHER" id="PTHR12858:SF1">
    <property type="entry name" value="PRE-RRNA-PROCESSING PROTEIN TSR1 HOMOLOG"/>
    <property type="match status" value="1"/>
</dbReference>
<gene>
    <name evidence="2" type="ORF">NE237_018556</name>
</gene>
<protein>
    <recommendedName>
        <fullName evidence="1">Ribosome biogenesis protein BMS1/TSR1 C-terminal domain-containing protein</fullName>
    </recommendedName>
</protein>
<dbReference type="InterPro" id="IPR039761">
    <property type="entry name" value="Bms1/Tsr1"/>
</dbReference>
<sequence length="109" mass="12431">MTSRTEANLTSTPYLVQAWIGMLHASTVEGLRDKWASPESHASIDVRWFKPVELFTKCGRRGHVKEPVGTHGAMKCTFDGVVQQLDTVCMSLYKRVYPKWPEQRFSSSR</sequence>
<accession>A0A9Q0KA47</accession>
<dbReference type="PANTHER" id="PTHR12858">
    <property type="entry name" value="RIBOSOME BIOGENESIS PROTEIN"/>
    <property type="match status" value="1"/>
</dbReference>
<dbReference type="GO" id="GO:0000479">
    <property type="term" value="P:endonucleolytic cleavage of tricistronic rRNA transcript (SSU-rRNA, 5.8S rRNA, LSU-rRNA)"/>
    <property type="evidence" value="ECO:0007669"/>
    <property type="project" value="TreeGrafter"/>
</dbReference>
<dbReference type="OrthoDB" id="119302at2759"/>
<reference evidence="2" key="1">
    <citation type="journal article" date="2023" name="Plant J.">
        <title>The genome of the king protea, Protea cynaroides.</title>
        <authorList>
            <person name="Chang J."/>
            <person name="Duong T.A."/>
            <person name="Schoeman C."/>
            <person name="Ma X."/>
            <person name="Roodt D."/>
            <person name="Barker N."/>
            <person name="Li Z."/>
            <person name="Van de Peer Y."/>
            <person name="Mizrachi E."/>
        </authorList>
    </citation>
    <scope>NUCLEOTIDE SEQUENCE</scope>
    <source>
        <tissue evidence="2">Young leaves</tissue>
    </source>
</reference>
<dbReference type="GO" id="GO:0000462">
    <property type="term" value="P:maturation of SSU-rRNA from tricistronic rRNA transcript (SSU-rRNA, 5.8S rRNA, LSU-rRNA)"/>
    <property type="evidence" value="ECO:0007669"/>
    <property type="project" value="TreeGrafter"/>
</dbReference>
<name>A0A9Q0KA47_9MAGN</name>
<dbReference type="Pfam" id="PF04950">
    <property type="entry name" value="RIBIOP_C"/>
    <property type="match status" value="1"/>
</dbReference>
<dbReference type="GO" id="GO:0005525">
    <property type="term" value="F:GTP binding"/>
    <property type="evidence" value="ECO:0007669"/>
    <property type="project" value="TreeGrafter"/>
</dbReference>
<organism evidence="2 3">
    <name type="scientific">Protea cynaroides</name>
    <dbReference type="NCBI Taxonomy" id="273540"/>
    <lineage>
        <taxon>Eukaryota</taxon>
        <taxon>Viridiplantae</taxon>
        <taxon>Streptophyta</taxon>
        <taxon>Embryophyta</taxon>
        <taxon>Tracheophyta</taxon>
        <taxon>Spermatophyta</taxon>
        <taxon>Magnoliopsida</taxon>
        <taxon>Proteales</taxon>
        <taxon>Proteaceae</taxon>
        <taxon>Protea</taxon>
    </lineage>
</organism>
<dbReference type="GO" id="GO:0003924">
    <property type="term" value="F:GTPase activity"/>
    <property type="evidence" value="ECO:0007669"/>
    <property type="project" value="TreeGrafter"/>
</dbReference>
<dbReference type="AlphaFoldDB" id="A0A9Q0KA47"/>
<proteinExistence type="predicted"/>
<dbReference type="EMBL" id="JAMYWD010000007">
    <property type="protein sequence ID" value="KAJ4966707.1"/>
    <property type="molecule type" value="Genomic_DNA"/>
</dbReference>
<dbReference type="GO" id="GO:0034511">
    <property type="term" value="F:U3 snoRNA binding"/>
    <property type="evidence" value="ECO:0007669"/>
    <property type="project" value="TreeGrafter"/>
</dbReference>
<keyword evidence="3" id="KW-1185">Reference proteome</keyword>
<dbReference type="GO" id="GO:0030688">
    <property type="term" value="C:preribosome, small subunit precursor"/>
    <property type="evidence" value="ECO:0007669"/>
    <property type="project" value="TreeGrafter"/>
</dbReference>
<evidence type="ECO:0000313" key="3">
    <source>
        <dbReference type="Proteomes" id="UP001141806"/>
    </source>
</evidence>
<dbReference type="InterPro" id="IPR007034">
    <property type="entry name" value="BMS1_TSR1_C"/>
</dbReference>
<evidence type="ECO:0000259" key="1">
    <source>
        <dbReference type="Pfam" id="PF04950"/>
    </source>
</evidence>
<feature type="domain" description="Ribosome biogenesis protein BMS1/TSR1 C-terminal" evidence="1">
    <location>
        <begin position="44"/>
        <end position="98"/>
    </location>
</feature>